<feature type="compositionally biased region" description="Pro residues" evidence="1">
    <location>
        <begin position="30"/>
        <end position="51"/>
    </location>
</feature>
<gene>
    <name evidence="2" type="ORF">GA0070213_104431</name>
</gene>
<reference evidence="3" key="1">
    <citation type="submission" date="2016-06" db="EMBL/GenBank/DDBJ databases">
        <authorList>
            <person name="Varghese N."/>
            <person name="Submissions Spin"/>
        </authorList>
    </citation>
    <scope>NUCLEOTIDE SEQUENCE [LARGE SCALE GENOMIC DNA]</scope>
    <source>
        <strain evidence="3">DSM 45647</strain>
    </source>
</reference>
<evidence type="ECO:0000313" key="3">
    <source>
        <dbReference type="Proteomes" id="UP000199360"/>
    </source>
</evidence>
<feature type="region of interest" description="Disordered" evidence="1">
    <location>
        <begin position="290"/>
        <end position="316"/>
    </location>
</feature>
<dbReference type="EMBL" id="FMDM01000004">
    <property type="protein sequence ID" value="SCG53119.1"/>
    <property type="molecule type" value="Genomic_DNA"/>
</dbReference>
<proteinExistence type="predicted"/>
<evidence type="ECO:0000256" key="1">
    <source>
        <dbReference type="SAM" id="MobiDB-lite"/>
    </source>
</evidence>
<accession>A0A1C5I4R0</accession>
<organism evidence="2 3">
    <name type="scientific">Micromonospora humi</name>
    <dbReference type="NCBI Taxonomy" id="745366"/>
    <lineage>
        <taxon>Bacteria</taxon>
        <taxon>Bacillati</taxon>
        <taxon>Actinomycetota</taxon>
        <taxon>Actinomycetes</taxon>
        <taxon>Micromonosporales</taxon>
        <taxon>Micromonosporaceae</taxon>
        <taxon>Micromonospora</taxon>
    </lineage>
</organism>
<evidence type="ECO:0000313" key="2">
    <source>
        <dbReference type="EMBL" id="SCG53119.1"/>
    </source>
</evidence>
<dbReference type="AlphaFoldDB" id="A0A1C5I4R0"/>
<feature type="region of interest" description="Disordered" evidence="1">
    <location>
        <begin position="1"/>
        <end position="122"/>
    </location>
</feature>
<feature type="compositionally biased region" description="Basic and acidic residues" evidence="1">
    <location>
        <begin position="92"/>
        <end position="103"/>
    </location>
</feature>
<protein>
    <submittedName>
        <fullName evidence="2">Uncharacterized protein</fullName>
    </submittedName>
</protein>
<keyword evidence="3" id="KW-1185">Reference proteome</keyword>
<feature type="compositionally biased region" description="Low complexity" evidence="1">
    <location>
        <begin position="57"/>
        <end position="67"/>
    </location>
</feature>
<dbReference type="Proteomes" id="UP000199360">
    <property type="component" value="Unassembled WGS sequence"/>
</dbReference>
<name>A0A1C5I4R0_9ACTN</name>
<sequence length="316" mass="34769">MMSPCSPGCTPCEPWTRPVPCGGRSGTVVGPPPSAPRPMPRSPSTPLPPWPRGHRLGGLLLGRQAPVGPRPQPPGARRRGGMADPRPRRRRGADPGRHDDRGIELPPLPPSEPGLHGPDRRRGRGELARAVGHWDGANLTVQRFVEEVLLAVSPSGEQFLTTDLGQWTLYLHRAEDGMELRSLDADEAVPLPSNSDDDRVRWDYEAAAFPYDDTAVVGTEDYPEEPRHWLVDPRAMALRGQLAYPFRLTPALLASPAVRVKVLSERQAPPLLRWSTSPGCSPCTRRRRWRRPAGPGGSWCRTGRRASTRWPGGCSR</sequence>